<dbReference type="RefSeq" id="WP_155795214.1">
    <property type="nucleotide sequence ID" value="NZ_CP017637.1"/>
</dbReference>
<organism evidence="2 3">
    <name type="scientific">Bradyrhizobium japonicum</name>
    <dbReference type="NCBI Taxonomy" id="375"/>
    <lineage>
        <taxon>Bacteria</taxon>
        <taxon>Pseudomonadati</taxon>
        <taxon>Pseudomonadota</taxon>
        <taxon>Alphaproteobacteria</taxon>
        <taxon>Hyphomicrobiales</taxon>
        <taxon>Nitrobacteraceae</taxon>
        <taxon>Bradyrhizobium</taxon>
    </lineage>
</organism>
<dbReference type="OrthoDB" id="8237832at2"/>
<evidence type="ECO:0000256" key="1">
    <source>
        <dbReference type="SAM" id="MobiDB-lite"/>
    </source>
</evidence>
<dbReference type="AlphaFoldDB" id="A0A1L3FFE3"/>
<accession>A0A1L3FFE3</accession>
<reference evidence="2 3" key="1">
    <citation type="submission" date="2016-11" db="EMBL/GenBank/DDBJ databases">
        <title>Complete Genome Sequence of Bradyrhizobium sp. strain J5, an isolated from soybean nodule in Hokkaido.</title>
        <authorList>
            <person name="Kanehara K."/>
        </authorList>
    </citation>
    <scope>NUCLEOTIDE SEQUENCE [LARGE SCALE GENOMIC DNA]</scope>
    <source>
        <strain evidence="2 3">J5</strain>
    </source>
</reference>
<dbReference type="EMBL" id="CP017637">
    <property type="protein sequence ID" value="APG12018.1"/>
    <property type="molecule type" value="Genomic_DNA"/>
</dbReference>
<gene>
    <name evidence="2" type="ORF">BKD09_27145</name>
</gene>
<evidence type="ECO:0000313" key="2">
    <source>
        <dbReference type="EMBL" id="APG12018.1"/>
    </source>
</evidence>
<feature type="region of interest" description="Disordered" evidence="1">
    <location>
        <begin position="184"/>
        <end position="205"/>
    </location>
</feature>
<name>A0A1L3FFE3_BRAJP</name>
<protein>
    <submittedName>
        <fullName evidence="2">Uncharacterized protein</fullName>
    </submittedName>
</protein>
<dbReference type="Proteomes" id="UP000181962">
    <property type="component" value="Chromosome"/>
</dbReference>
<feature type="compositionally biased region" description="Basic and acidic residues" evidence="1">
    <location>
        <begin position="184"/>
        <end position="194"/>
    </location>
</feature>
<evidence type="ECO:0000313" key="3">
    <source>
        <dbReference type="Proteomes" id="UP000181962"/>
    </source>
</evidence>
<proteinExistence type="predicted"/>
<sequence length="205" mass="23009">MKPTSKPDLDTVLDEFASLSGPPDVATLRFFVNHYPEFERELIEFATHWIATDALRSKQPITAETVDSIVNRTMSRVQAIMDAEERPKKLVDLAADIRAAGYDFQSFQRTVNIDRSILDCLIDRLVNPPTLPARLVEAVSDALKRTADDFRDYVRLPPALASANKSRGRPRAVQVDFSMLVRDSDLPDTDKTRWLGEAPDPKLAA</sequence>